<dbReference type="CDD" id="cd07781">
    <property type="entry name" value="ASKHA_NBD_FGGY_L-RBK"/>
    <property type="match status" value="1"/>
</dbReference>
<dbReference type="Gene3D" id="3.30.420.40">
    <property type="match status" value="2"/>
</dbReference>
<dbReference type="InterPro" id="IPR043129">
    <property type="entry name" value="ATPase_NBD"/>
</dbReference>
<dbReference type="PANTHER" id="PTHR43435:SF4">
    <property type="entry name" value="FGGY CARBOHYDRATE KINASE DOMAIN-CONTAINING PROTEIN"/>
    <property type="match status" value="1"/>
</dbReference>
<dbReference type="Proteomes" id="UP001597362">
    <property type="component" value="Unassembled WGS sequence"/>
</dbReference>
<dbReference type="EC" id="2.7.1.16" evidence="7 8"/>
<reference evidence="13" key="1">
    <citation type="journal article" date="2019" name="Int. J. Syst. Evol. Microbiol.">
        <title>The Global Catalogue of Microorganisms (GCM) 10K type strain sequencing project: providing services to taxonomists for standard genome sequencing and annotation.</title>
        <authorList>
            <consortium name="The Broad Institute Genomics Platform"/>
            <consortium name="The Broad Institute Genome Sequencing Center for Infectious Disease"/>
            <person name="Wu L."/>
            <person name="Ma J."/>
        </authorList>
    </citation>
    <scope>NUCLEOTIDE SEQUENCE [LARGE SCALE GENOMIC DNA]</scope>
    <source>
        <strain evidence="13">GH52</strain>
    </source>
</reference>
<dbReference type="RefSeq" id="WP_377775344.1">
    <property type="nucleotide sequence ID" value="NZ_JBHUHO010000048.1"/>
</dbReference>
<dbReference type="GO" id="GO:0008741">
    <property type="term" value="F:ribulokinase activity"/>
    <property type="evidence" value="ECO:0007669"/>
    <property type="project" value="UniProtKB-EC"/>
</dbReference>
<dbReference type="InterPro" id="IPR000577">
    <property type="entry name" value="Carb_kinase_FGGY"/>
</dbReference>
<evidence type="ECO:0000313" key="12">
    <source>
        <dbReference type="EMBL" id="MFD2117926.1"/>
    </source>
</evidence>
<evidence type="ECO:0000256" key="7">
    <source>
        <dbReference type="HAMAP-Rule" id="MF_00520"/>
    </source>
</evidence>
<evidence type="ECO:0000256" key="4">
    <source>
        <dbReference type="ARBA" id="ARBA00022840"/>
    </source>
</evidence>
<keyword evidence="4 7" id="KW-0067">ATP-binding</keyword>
<keyword evidence="5 7" id="KW-0054">Arabinose catabolism</keyword>
<dbReference type="InterPro" id="IPR018485">
    <property type="entry name" value="FGGY_C"/>
</dbReference>
<evidence type="ECO:0000256" key="9">
    <source>
        <dbReference type="RuleBase" id="RU003455"/>
    </source>
</evidence>
<feature type="domain" description="Carbohydrate kinase FGGY N-terminal" evidence="10">
    <location>
        <begin position="5"/>
        <end position="277"/>
    </location>
</feature>
<evidence type="ECO:0000256" key="2">
    <source>
        <dbReference type="ARBA" id="ARBA00022741"/>
    </source>
</evidence>
<dbReference type="NCBIfam" id="NF003154">
    <property type="entry name" value="PRK04123.1"/>
    <property type="match status" value="1"/>
</dbReference>
<evidence type="ECO:0000259" key="11">
    <source>
        <dbReference type="Pfam" id="PF02782"/>
    </source>
</evidence>
<keyword evidence="13" id="KW-1185">Reference proteome</keyword>
<dbReference type="PIRSF" id="PIRSF000538">
    <property type="entry name" value="GlpK"/>
    <property type="match status" value="1"/>
</dbReference>
<dbReference type="EMBL" id="JBHUHO010000048">
    <property type="protein sequence ID" value="MFD2117926.1"/>
    <property type="molecule type" value="Genomic_DNA"/>
</dbReference>
<comment type="catalytic activity">
    <reaction evidence="7 9">
        <text>L-ribulose + ATP = L-ribulose 5-phosphate + ADP + H(+)</text>
        <dbReference type="Rhea" id="RHEA:22072"/>
        <dbReference type="ChEBI" id="CHEBI:15378"/>
        <dbReference type="ChEBI" id="CHEBI:16880"/>
        <dbReference type="ChEBI" id="CHEBI:30616"/>
        <dbReference type="ChEBI" id="CHEBI:58226"/>
        <dbReference type="ChEBI" id="CHEBI:456216"/>
        <dbReference type="EC" id="2.7.1.16"/>
    </reaction>
</comment>
<sequence length="561" mass="61274">MTKKYAIGIDYGTQSGRAVIVDLDNGAEIADHVTPYAHHVMDSKIPTCDIPLPPDWALQHPLDYIEVIRTSVPAVMTAANIDPQQVIGIGIDFTACTMLPINEDNEPLCLLKEYEANPHSWVKLWKHHAAQEEANRINELAEQRGERWLQRYGGKISSEWMMAKVWQILNEAPEIYEVTDQFVEATDWVIGQLSGVIKRNSCTAGYKAIWHKQDGYPSEQFFKALDPRLEHVTSTKLRGEIVPLGTRVGGLSRKFAEMTGLPEGIAIAAGNVDAHAAVPAVGVVTPGKLVMAMGTSICHMLLGTEEKEVEGMCGVVEDGIIPGLYGYEAGQSAVGDIFEWFVTEATPAHSYEAAQQADMNIHEWLEQQATALAPGESGLVALDWWNGNRSVLVDTDLTGVMLGMTLLTKPEEQYRALLEATAFGTRTIIEAFQKNGLSVDTLYACGGLPQKNQLLMQIYADVTNMEIKVAASKHTPAVGAAMFAAVAAGEAAGGYDSIVTAAKNMASVREQTFKPIAENVAVYDELYAQYKALHDYFGRGGNDVMKKLKKLKIEATSKTSI</sequence>
<dbReference type="Pfam" id="PF02782">
    <property type="entry name" value="FGGY_C"/>
    <property type="match status" value="1"/>
</dbReference>
<evidence type="ECO:0000313" key="13">
    <source>
        <dbReference type="Proteomes" id="UP001597362"/>
    </source>
</evidence>
<evidence type="ECO:0000256" key="1">
    <source>
        <dbReference type="ARBA" id="ARBA00022679"/>
    </source>
</evidence>
<proteinExistence type="inferred from homology"/>
<feature type="domain" description="Carbohydrate kinase FGGY C-terminal" evidence="11">
    <location>
        <begin position="290"/>
        <end position="488"/>
    </location>
</feature>
<dbReference type="HAMAP" id="MF_00520">
    <property type="entry name" value="Ribulokinase"/>
    <property type="match status" value="1"/>
</dbReference>
<name>A0ABW4YQG6_9BACL</name>
<evidence type="ECO:0000256" key="3">
    <source>
        <dbReference type="ARBA" id="ARBA00022777"/>
    </source>
</evidence>
<comment type="catalytic activity">
    <reaction evidence="7">
        <text>D-ribulose + ATP = D-ribulose 5-phosphate + ADP + H(+)</text>
        <dbReference type="Rhea" id="RHEA:17601"/>
        <dbReference type="ChEBI" id="CHEBI:15378"/>
        <dbReference type="ChEBI" id="CHEBI:17173"/>
        <dbReference type="ChEBI" id="CHEBI:30616"/>
        <dbReference type="ChEBI" id="CHEBI:58121"/>
        <dbReference type="ChEBI" id="CHEBI:456216"/>
        <dbReference type="EC" id="2.7.1.16"/>
    </reaction>
</comment>
<comment type="similarity">
    <text evidence="7 9">Belongs to the ribulokinase family.</text>
</comment>
<keyword evidence="1 7" id="KW-0808">Transferase</keyword>
<gene>
    <name evidence="7" type="primary">araB</name>
    <name evidence="12" type="ORF">ACFSJH_19520</name>
</gene>
<dbReference type="Pfam" id="PF00370">
    <property type="entry name" value="FGGY_N"/>
    <property type="match status" value="1"/>
</dbReference>
<dbReference type="SUPFAM" id="SSF53067">
    <property type="entry name" value="Actin-like ATPase domain"/>
    <property type="match status" value="2"/>
</dbReference>
<keyword evidence="3 7" id="KW-0418">Kinase</keyword>
<evidence type="ECO:0000259" key="10">
    <source>
        <dbReference type="Pfam" id="PF00370"/>
    </source>
</evidence>
<evidence type="ECO:0000256" key="5">
    <source>
        <dbReference type="ARBA" id="ARBA00022935"/>
    </source>
</evidence>
<dbReference type="InterPro" id="IPR018484">
    <property type="entry name" value="FGGY_N"/>
</dbReference>
<dbReference type="NCBIfam" id="TIGR01234">
    <property type="entry name" value="L-ribulokinase"/>
    <property type="match status" value="1"/>
</dbReference>
<accession>A0ABW4YQG6</accession>
<protein>
    <recommendedName>
        <fullName evidence="7 8">Ribulokinase</fullName>
        <ecNumber evidence="7 8">2.7.1.16</ecNumber>
    </recommendedName>
</protein>
<comment type="pathway">
    <text evidence="7 9">Carbohydrate degradation; L-arabinose degradation via L-ribulose; D-xylulose 5-phosphate from L-arabinose (bacterial route): step 2/3.</text>
</comment>
<evidence type="ECO:0000256" key="8">
    <source>
        <dbReference type="NCBIfam" id="TIGR01234"/>
    </source>
</evidence>
<keyword evidence="2 7" id="KW-0547">Nucleotide-binding</keyword>
<evidence type="ECO:0000256" key="6">
    <source>
        <dbReference type="ARBA" id="ARBA00023277"/>
    </source>
</evidence>
<comment type="caution">
    <text evidence="12">The sequence shown here is derived from an EMBL/GenBank/DDBJ whole genome shotgun (WGS) entry which is preliminary data.</text>
</comment>
<keyword evidence="6 7" id="KW-0119">Carbohydrate metabolism</keyword>
<dbReference type="InterPro" id="IPR005929">
    <property type="entry name" value="Ribulokinase"/>
</dbReference>
<dbReference type="PANTHER" id="PTHR43435">
    <property type="entry name" value="RIBULOKINASE"/>
    <property type="match status" value="1"/>
</dbReference>
<organism evidence="12 13">
    <name type="scientific">Paenibacillus yanchengensis</name>
    <dbReference type="NCBI Taxonomy" id="2035833"/>
    <lineage>
        <taxon>Bacteria</taxon>
        <taxon>Bacillati</taxon>
        <taxon>Bacillota</taxon>
        <taxon>Bacilli</taxon>
        <taxon>Bacillales</taxon>
        <taxon>Paenibacillaceae</taxon>
        <taxon>Paenibacillus</taxon>
    </lineage>
</organism>